<name>A0A8H6Z282_9AGAR</name>
<dbReference type="OrthoDB" id="3025993at2759"/>
<reference evidence="1" key="1">
    <citation type="submission" date="2020-05" db="EMBL/GenBank/DDBJ databases">
        <title>Mycena genomes resolve the evolution of fungal bioluminescence.</title>
        <authorList>
            <person name="Tsai I.J."/>
        </authorList>
    </citation>
    <scope>NUCLEOTIDE SEQUENCE</scope>
    <source>
        <strain evidence="1">CCC161011</strain>
    </source>
</reference>
<dbReference type="EMBL" id="JACAZI010000002">
    <property type="protein sequence ID" value="KAF7369584.1"/>
    <property type="molecule type" value="Genomic_DNA"/>
</dbReference>
<comment type="caution">
    <text evidence="1">The sequence shown here is derived from an EMBL/GenBank/DDBJ whole genome shotgun (WGS) entry which is preliminary data.</text>
</comment>
<evidence type="ECO:0000313" key="2">
    <source>
        <dbReference type="Proteomes" id="UP000620124"/>
    </source>
</evidence>
<evidence type="ECO:0000313" key="1">
    <source>
        <dbReference type="EMBL" id="KAF7369584.1"/>
    </source>
</evidence>
<sequence>MVALPQELVHIIVGLVDATDICSLRAFALVSPSFRVASQLILFRALTLKGHVRPGNYLAASRLLTRSPHIGAYVREVTIELPLATYDNAIKGIPTALATLTAVQRCIIDGGTGDQFVWNYLLCEAIVEFVSRQPLRYLHLCAVKAIPLPAFIQLATSSPALFFSSVALQDTTAQNPPPARLLLITELSLDNGTGDISTLLSHEGHAPPLRHLSVHYGLATLPLIIGAARSLEYMRFGSPATEIDPISIPPLPSLRSFEIEVDFDQHAAPWVRDALAAILRSKLNPPGGAVLASPSCPLEEITITYLPVWESPPPSSSAYIEFLAQLDRTLSSLARTPRLRWRLRFVGTGREVRFARLVGFIAEHMPQMDALDRLVFETYEPKKWNGEFL</sequence>
<gene>
    <name evidence="1" type="ORF">MVEN_00289100</name>
</gene>
<accession>A0A8H6Z282</accession>
<organism evidence="1 2">
    <name type="scientific">Mycena venus</name>
    <dbReference type="NCBI Taxonomy" id="2733690"/>
    <lineage>
        <taxon>Eukaryota</taxon>
        <taxon>Fungi</taxon>
        <taxon>Dikarya</taxon>
        <taxon>Basidiomycota</taxon>
        <taxon>Agaricomycotina</taxon>
        <taxon>Agaricomycetes</taxon>
        <taxon>Agaricomycetidae</taxon>
        <taxon>Agaricales</taxon>
        <taxon>Marasmiineae</taxon>
        <taxon>Mycenaceae</taxon>
        <taxon>Mycena</taxon>
    </lineage>
</organism>
<dbReference type="Proteomes" id="UP000620124">
    <property type="component" value="Unassembled WGS sequence"/>
</dbReference>
<dbReference type="AlphaFoldDB" id="A0A8H6Z282"/>
<protein>
    <recommendedName>
        <fullName evidence="3">F-box domain-containing protein</fullName>
    </recommendedName>
</protein>
<proteinExistence type="predicted"/>
<evidence type="ECO:0008006" key="3">
    <source>
        <dbReference type="Google" id="ProtNLM"/>
    </source>
</evidence>
<keyword evidence="2" id="KW-1185">Reference proteome</keyword>